<dbReference type="GeneID" id="55495338"/>
<evidence type="ECO:0000256" key="3">
    <source>
        <dbReference type="ARBA" id="ARBA00022692"/>
    </source>
</evidence>
<feature type="domain" description="EamA" evidence="7">
    <location>
        <begin position="4"/>
        <end position="137"/>
    </location>
</feature>
<dbReference type="SUPFAM" id="SSF103481">
    <property type="entry name" value="Multidrug resistance efflux transporter EmrE"/>
    <property type="match status" value="2"/>
</dbReference>
<feature type="transmembrane region" description="Helical" evidence="6">
    <location>
        <begin position="179"/>
        <end position="203"/>
    </location>
</feature>
<dbReference type="PANTHER" id="PTHR32322">
    <property type="entry name" value="INNER MEMBRANE TRANSPORTER"/>
    <property type="match status" value="1"/>
</dbReference>
<gene>
    <name evidence="8" type="primary">yedA</name>
    <name evidence="8" type="ORF">RUA4292_04210</name>
</gene>
<dbReference type="EMBL" id="CYPU01000071">
    <property type="protein sequence ID" value="CUH50008.1"/>
    <property type="molecule type" value="Genomic_DNA"/>
</dbReference>
<dbReference type="InterPro" id="IPR050638">
    <property type="entry name" value="AA-Vitamin_Transporters"/>
</dbReference>
<feature type="transmembrane region" description="Helical" evidence="6">
    <location>
        <begin position="121"/>
        <end position="141"/>
    </location>
</feature>
<proteinExistence type="inferred from homology"/>
<feature type="transmembrane region" description="Helical" evidence="6">
    <location>
        <begin position="65"/>
        <end position="86"/>
    </location>
</feature>
<feature type="transmembrane region" description="Helical" evidence="6">
    <location>
        <begin position="266"/>
        <end position="284"/>
    </location>
</feature>
<dbReference type="GO" id="GO:0016020">
    <property type="term" value="C:membrane"/>
    <property type="evidence" value="ECO:0007669"/>
    <property type="project" value="UniProtKB-SubCell"/>
</dbReference>
<dbReference type="OrthoDB" id="7274881at2"/>
<evidence type="ECO:0000256" key="2">
    <source>
        <dbReference type="ARBA" id="ARBA00007362"/>
    </source>
</evidence>
<keyword evidence="3 6" id="KW-0812">Transmembrane</keyword>
<evidence type="ECO:0000256" key="1">
    <source>
        <dbReference type="ARBA" id="ARBA00004141"/>
    </source>
</evidence>
<comment type="similarity">
    <text evidence="2">Belongs to the EamA transporter family.</text>
</comment>
<feature type="transmembrane region" description="Helical" evidence="6">
    <location>
        <begin position="243"/>
        <end position="260"/>
    </location>
</feature>
<dbReference type="Pfam" id="PF00892">
    <property type="entry name" value="EamA"/>
    <property type="match status" value="2"/>
</dbReference>
<evidence type="ECO:0000256" key="5">
    <source>
        <dbReference type="ARBA" id="ARBA00023136"/>
    </source>
</evidence>
<dbReference type="InterPro" id="IPR000620">
    <property type="entry name" value="EamA_dom"/>
</dbReference>
<sequence length="295" mass="31133">MDLRAIAMGLAFAFIWSSAFTSARIIVADASPLFSLALRFLISGLLGVAIARAMGQSWRLTRAQWYATILFGICQNALYLGLNFYAMQTVQASVAAIIASTMPLIVALASWTLFHEKLRPLGVIGLLAGFAGVALIMSSRISAGADLFGVILCGLGALALSFATLAVRGATSGGNFMMVVGLQMLVGAAILFLAAPIFETIYIHPNGPWVLAFAYTTLFPGLLATLIWFLLLNRIGAIRAATFHFLNPVFGVAVAAVFLGEKLGPMDAVGVGVTTLGILAVQLSRQTDQRSKAST</sequence>
<evidence type="ECO:0000256" key="6">
    <source>
        <dbReference type="SAM" id="Phobius"/>
    </source>
</evidence>
<feature type="transmembrane region" description="Helical" evidence="6">
    <location>
        <begin position="209"/>
        <end position="231"/>
    </location>
</feature>
<name>A0A0P1EIF7_9RHOB</name>
<dbReference type="PANTHER" id="PTHR32322:SF2">
    <property type="entry name" value="EAMA DOMAIN-CONTAINING PROTEIN"/>
    <property type="match status" value="1"/>
</dbReference>
<evidence type="ECO:0000259" key="7">
    <source>
        <dbReference type="Pfam" id="PF00892"/>
    </source>
</evidence>
<keyword evidence="4 6" id="KW-1133">Transmembrane helix</keyword>
<feature type="transmembrane region" description="Helical" evidence="6">
    <location>
        <begin position="147"/>
        <end position="167"/>
    </location>
</feature>
<dbReference type="Proteomes" id="UP000050783">
    <property type="component" value="Unassembled WGS sequence"/>
</dbReference>
<reference evidence="8 9" key="1">
    <citation type="submission" date="2015-09" db="EMBL/GenBank/DDBJ databases">
        <authorList>
            <consortium name="Swine Surveillance"/>
        </authorList>
    </citation>
    <scope>NUCLEOTIDE SEQUENCE [LARGE SCALE GENOMIC DNA]</scope>
    <source>
        <strain evidence="8 9">CECT 4292</strain>
    </source>
</reference>
<organism evidence="8 9">
    <name type="scientific">Ruegeria atlantica</name>
    <dbReference type="NCBI Taxonomy" id="81569"/>
    <lineage>
        <taxon>Bacteria</taxon>
        <taxon>Pseudomonadati</taxon>
        <taxon>Pseudomonadota</taxon>
        <taxon>Alphaproteobacteria</taxon>
        <taxon>Rhodobacterales</taxon>
        <taxon>Roseobacteraceae</taxon>
        <taxon>Ruegeria</taxon>
    </lineage>
</organism>
<evidence type="ECO:0000313" key="9">
    <source>
        <dbReference type="Proteomes" id="UP000050783"/>
    </source>
</evidence>
<evidence type="ECO:0000256" key="4">
    <source>
        <dbReference type="ARBA" id="ARBA00022989"/>
    </source>
</evidence>
<accession>A0A0P1EIF7</accession>
<dbReference type="AlphaFoldDB" id="A0A0P1EIF7"/>
<protein>
    <submittedName>
        <fullName evidence="8">Putative inner membrane transporter YedA</fullName>
    </submittedName>
</protein>
<keyword evidence="5 6" id="KW-0472">Membrane</keyword>
<dbReference type="RefSeq" id="WP_058279329.1">
    <property type="nucleotide sequence ID" value="NZ_CYPU01000071.1"/>
</dbReference>
<dbReference type="STRING" id="81569.RUM4293_04226"/>
<feature type="transmembrane region" description="Helical" evidence="6">
    <location>
        <begin position="33"/>
        <end position="53"/>
    </location>
</feature>
<feature type="domain" description="EamA" evidence="7">
    <location>
        <begin position="148"/>
        <end position="281"/>
    </location>
</feature>
<dbReference type="InterPro" id="IPR037185">
    <property type="entry name" value="EmrE-like"/>
</dbReference>
<evidence type="ECO:0000313" key="8">
    <source>
        <dbReference type="EMBL" id="CUH50008.1"/>
    </source>
</evidence>
<comment type="subcellular location">
    <subcellularLocation>
        <location evidence="1">Membrane</location>
        <topology evidence="1">Multi-pass membrane protein</topology>
    </subcellularLocation>
</comment>
<dbReference type="Gene3D" id="1.10.3730.20">
    <property type="match status" value="1"/>
</dbReference>
<feature type="transmembrane region" description="Helical" evidence="6">
    <location>
        <begin position="92"/>
        <end position="114"/>
    </location>
</feature>